<organism evidence="11 12">
    <name type="scientific">Entotheonella factor</name>
    <dbReference type="NCBI Taxonomy" id="1429438"/>
    <lineage>
        <taxon>Bacteria</taxon>
        <taxon>Pseudomonadati</taxon>
        <taxon>Nitrospinota/Tectimicrobiota group</taxon>
        <taxon>Candidatus Tectimicrobiota</taxon>
        <taxon>Candidatus Entotheonellia</taxon>
        <taxon>Candidatus Entotheonellales</taxon>
        <taxon>Candidatus Entotheonellaceae</taxon>
        <taxon>Candidatus Entotheonella</taxon>
    </lineage>
</organism>
<dbReference type="GO" id="GO:0051287">
    <property type="term" value="F:NAD binding"/>
    <property type="evidence" value="ECO:0007669"/>
    <property type="project" value="InterPro"/>
</dbReference>
<gene>
    <name evidence="11" type="ORF">ETSY1_03470</name>
</gene>
<dbReference type="Gene3D" id="3.40.718.10">
    <property type="entry name" value="Isopropylmalate Dehydrogenase"/>
    <property type="match status" value="1"/>
</dbReference>
<name>W4LYL6_ENTF1</name>
<dbReference type="GO" id="GO:0000287">
    <property type="term" value="F:magnesium ion binding"/>
    <property type="evidence" value="ECO:0007669"/>
    <property type="project" value="InterPro"/>
</dbReference>
<dbReference type="InterPro" id="IPR019818">
    <property type="entry name" value="IsoCit/isopropylmalate_DH_CS"/>
</dbReference>
<evidence type="ECO:0000313" key="12">
    <source>
        <dbReference type="Proteomes" id="UP000019141"/>
    </source>
</evidence>
<dbReference type="Pfam" id="PF00180">
    <property type="entry name" value="Iso_dh"/>
    <property type="match status" value="1"/>
</dbReference>
<accession>W4LYL6</accession>
<evidence type="ECO:0000256" key="8">
    <source>
        <dbReference type="ARBA" id="ARBA00023211"/>
    </source>
</evidence>
<evidence type="ECO:0000256" key="9">
    <source>
        <dbReference type="ARBA" id="ARBA00049301"/>
    </source>
</evidence>
<reference evidence="11 12" key="1">
    <citation type="journal article" date="2014" name="Nature">
        <title>An environmental bacterial taxon with a large and distinct metabolic repertoire.</title>
        <authorList>
            <person name="Wilson M.C."/>
            <person name="Mori T."/>
            <person name="Ruckert C."/>
            <person name="Uria A.R."/>
            <person name="Helf M.J."/>
            <person name="Takada K."/>
            <person name="Gernert C."/>
            <person name="Steffens U.A."/>
            <person name="Heycke N."/>
            <person name="Schmitt S."/>
            <person name="Rinke C."/>
            <person name="Helfrich E.J."/>
            <person name="Brachmann A.O."/>
            <person name="Gurgui C."/>
            <person name="Wakimoto T."/>
            <person name="Kracht M."/>
            <person name="Crusemann M."/>
            <person name="Hentschel U."/>
            <person name="Abe I."/>
            <person name="Matsunaga S."/>
            <person name="Kalinowski J."/>
            <person name="Takeyama H."/>
            <person name="Piel J."/>
        </authorList>
    </citation>
    <scope>NUCLEOTIDE SEQUENCE [LARGE SCALE GENOMIC DNA]</scope>
    <source>
        <strain evidence="12">TSY1</strain>
    </source>
</reference>
<keyword evidence="8" id="KW-0464">Manganese</keyword>
<dbReference type="NCBIfam" id="TIGR02089">
    <property type="entry name" value="TTC"/>
    <property type="match status" value="1"/>
</dbReference>
<evidence type="ECO:0000256" key="4">
    <source>
        <dbReference type="ARBA" id="ARBA00013126"/>
    </source>
</evidence>
<keyword evidence="12" id="KW-1185">Reference proteome</keyword>
<dbReference type="PROSITE" id="PS00470">
    <property type="entry name" value="IDH_IMDH"/>
    <property type="match status" value="1"/>
</dbReference>
<comment type="cofactor">
    <cofactor evidence="1">
        <name>Mn(2+)</name>
        <dbReference type="ChEBI" id="CHEBI:29035"/>
    </cofactor>
</comment>
<keyword evidence="7" id="KW-0520">NAD</keyword>
<comment type="caution">
    <text evidence="11">The sequence shown here is derived from an EMBL/GenBank/DDBJ whole genome shotgun (WGS) entry which is preliminary data.</text>
</comment>
<feature type="domain" description="Isopropylmalate dehydrogenase-like" evidence="10">
    <location>
        <begin position="5"/>
        <end position="352"/>
    </location>
</feature>
<dbReference type="EMBL" id="AZHW01000141">
    <property type="protein sequence ID" value="ETX02467.1"/>
    <property type="molecule type" value="Genomic_DNA"/>
</dbReference>
<comment type="catalytic activity">
    <reaction evidence="9">
        <text>(R)-malate + NAD(+) = pyruvate + CO2 + NADH</text>
        <dbReference type="Rhea" id="RHEA:18365"/>
        <dbReference type="ChEBI" id="CHEBI:15361"/>
        <dbReference type="ChEBI" id="CHEBI:15588"/>
        <dbReference type="ChEBI" id="CHEBI:16526"/>
        <dbReference type="ChEBI" id="CHEBI:57540"/>
        <dbReference type="ChEBI" id="CHEBI:57945"/>
        <dbReference type="EC" id="1.1.1.83"/>
    </reaction>
</comment>
<keyword evidence="6 11" id="KW-0560">Oxidoreductase</keyword>
<dbReference type="InterPro" id="IPR050501">
    <property type="entry name" value="ICDH/IPMDH"/>
</dbReference>
<sequence length="360" mass="39323">MATYQIAVIPGDGIGQEVMPEGLKALRELQEIVPSLQMDYETFPWGSDYYRAHGAMMPDDALKILEPFDAIYFGAVGDPPRLPDHITLNGLILPIRKGFQQYACIRPAKLLPGAPCPLVGKGPDDIDFVVVRENTEGEYADAGGWVHRGGYPQELAVQTAVFTRIGCERIIRFAFELARKRDQKRKVTSITKSNAQKHGMVFWDEIFNEVKADYPDIETDSNLVDAAAMNFIRRPEAFDVLVASNLFADILTDLGAVIMGGMGFAPSGNLNPERAYPSMFESVHGSAPDINGQGISNPLATIWAGQMMLDFLGETEAASRLLTALETHVQDGRISTPDLGGSNSTSDVGDNICKLLRQAS</sequence>
<keyword evidence="5" id="KW-0479">Metal-binding</keyword>
<protein>
    <recommendedName>
        <fullName evidence="4">D-malate dehydrogenase (decarboxylating)</fullName>
        <ecNumber evidence="4">1.1.1.83</ecNumber>
    </recommendedName>
</protein>
<dbReference type="Proteomes" id="UP000019141">
    <property type="component" value="Unassembled WGS sequence"/>
</dbReference>
<proteinExistence type="inferred from homology"/>
<evidence type="ECO:0000256" key="1">
    <source>
        <dbReference type="ARBA" id="ARBA00001936"/>
    </source>
</evidence>
<dbReference type="InterPro" id="IPR011829">
    <property type="entry name" value="TTC_DH"/>
</dbReference>
<dbReference type="SUPFAM" id="SSF53659">
    <property type="entry name" value="Isocitrate/Isopropylmalate dehydrogenase-like"/>
    <property type="match status" value="1"/>
</dbReference>
<dbReference type="PATRIC" id="fig|1429438.4.peg.848"/>
<dbReference type="AlphaFoldDB" id="W4LYL6"/>
<dbReference type="HOGENOM" id="CLU_031953_0_1_7"/>
<dbReference type="EC" id="1.1.1.83" evidence="4"/>
<dbReference type="PANTHER" id="PTHR43275">
    <property type="entry name" value="D-MALATE DEHYDROGENASE [DECARBOXYLATING]"/>
    <property type="match status" value="1"/>
</dbReference>
<evidence type="ECO:0000256" key="3">
    <source>
        <dbReference type="ARBA" id="ARBA00007769"/>
    </source>
</evidence>
<evidence type="ECO:0000256" key="2">
    <source>
        <dbReference type="ARBA" id="ARBA00001946"/>
    </source>
</evidence>
<evidence type="ECO:0000313" key="11">
    <source>
        <dbReference type="EMBL" id="ETX02467.1"/>
    </source>
</evidence>
<dbReference type="GO" id="GO:0046553">
    <property type="term" value="F:D-malate dehydrogenase (decarboxylating) (NAD+) activity"/>
    <property type="evidence" value="ECO:0007669"/>
    <property type="project" value="UniProtKB-EC"/>
</dbReference>
<dbReference type="InterPro" id="IPR024084">
    <property type="entry name" value="IsoPropMal-DH-like_dom"/>
</dbReference>
<comment type="similarity">
    <text evidence="3">Belongs to the isocitrate and isopropylmalate dehydrogenases family.</text>
</comment>
<evidence type="ECO:0000256" key="7">
    <source>
        <dbReference type="ARBA" id="ARBA00023027"/>
    </source>
</evidence>
<evidence type="ECO:0000256" key="5">
    <source>
        <dbReference type="ARBA" id="ARBA00022723"/>
    </source>
</evidence>
<dbReference type="PANTHER" id="PTHR43275:SF1">
    <property type="entry name" value="D-MALATE DEHYDROGENASE [DECARBOXYLATING]"/>
    <property type="match status" value="1"/>
</dbReference>
<evidence type="ECO:0000259" key="10">
    <source>
        <dbReference type="SMART" id="SM01329"/>
    </source>
</evidence>
<dbReference type="SMART" id="SM01329">
    <property type="entry name" value="Iso_dh"/>
    <property type="match status" value="1"/>
</dbReference>
<comment type="cofactor">
    <cofactor evidence="2">
        <name>Mg(2+)</name>
        <dbReference type="ChEBI" id="CHEBI:18420"/>
    </cofactor>
</comment>
<evidence type="ECO:0000256" key="6">
    <source>
        <dbReference type="ARBA" id="ARBA00023002"/>
    </source>
</evidence>